<comment type="similarity">
    <text evidence="1">Belongs to the adrenodoxin/putidaredoxin family.</text>
</comment>
<dbReference type="PRINTS" id="PR00355">
    <property type="entry name" value="ADRENODOXIN"/>
</dbReference>
<dbReference type="GO" id="GO:0140647">
    <property type="term" value="P:P450-containing electron transport chain"/>
    <property type="evidence" value="ECO:0007669"/>
    <property type="project" value="InterPro"/>
</dbReference>
<comment type="cofactor">
    <cofactor evidence="6">
        <name>[2Fe-2S] cluster</name>
        <dbReference type="ChEBI" id="CHEBI:190135"/>
    </cofactor>
</comment>
<keyword evidence="5" id="KW-0411">Iron-sulfur</keyword>
<dbReference type="RefSeq" id="WP_105418450.1">
    <property type="nucleotide sequence ID" value="NZ_PUIO01000033.1"/>
</dbReference>
<dbReference type="PANTHER" id="PTHR23426:SF65">
    <property type="entry name" value="FERREDOXIN-2, MITOCHONDRIAL"/>
    <property type="match status" value="1"/>
</dbReference>
<keyword evidence="3" id="KW-0479">Metal-binding</keyword>
<evidence type="ECO:0000259" key="7">
    <source>
        <dbReference type="PROSITE" id="PS51085"/>
    </source>
</evidence>
<name>A0A2S8J4K3_RHOOP</name>
<dbReference type="InterPro" id="IPR036010">
    <property type="entry name" value="2Fe-2S_ferredoxin-like_sf"/>
</dbReference>
<dbReference type="InterPro" id="IPR001041">
    <property type="entry name" value="2Fe-2S_ferredoxin-type"/>
</dbReference>
<dbReference type="GO" id="GO:0005829">
    <property type="term" value="C:cytosol"/>
    <property type="evidence" value="ECO:0007669"/>
    <property type="project" value="TreeGrafter"/>
</dbReference>
<evidence type="ECO:0000256" key="3">
    <source>
        <dbReference type="ARBA" id="ARBA00022723"/>
    </source>
</evidence>
<proteinExistence type="inferred from homology"/>
<protein>
    <submittedName>
        <fullName evidence="8">Ferredoxin</fullName>
    </submittedName>
</protein>
<dbReference type="InterPro" id="IPR001055">
    <property type="entry name" value="Adrenodoxin-like"/>
</dbReference>
<dbReference type="GO" id="GO:0009055">
    <property type="term" value="F:electron transfer activity"/>
    <property type="evidence" value="ECO:0007669"/>
    <property type="project" value="TreeGrafter"/>
</dbReference>
<dbReference type="Gene3D" id="3.10.20.30">
    <property type="match status" value="1"/>
</dbReference>
<evidence type="ECO:0000256" key="1">
    <source>
        <dbReference type="ARBA" id="ARBA00010914"/>
    </source>
</evidence>
<dbReference type="PROSITE" id="PS51085">
    <property type="entry name" value="2FE2S_FER_2"/>
    <property type="match status" value="1"/>
</dbReference>
<dbReference type="AlphaFoldDB" id="A0A2S8J4K3"/>
<reference evidence="9" key="1">
    <citation type="submission" date="2018-02" db="EMBL/GenBank/DDBJ databases">
        <title>Draft genome sequencing of Rhodococcus opacus KU647198.</title>
        <authorList>
            <person name="Zheng B.-X."/>
        </authorList>
    </citation>
    <scope>NUCLEOTIDE SEQUENCE [LARGE SCALE GENOMIC DNA]</scope>
    <source>
        <strain evidence="9">04-OD7</strain>
    </source>
</reference>
<evidence type="ECO:0000256" key="2">
    <source>
        <dbReference type="ARBA" id="ARBA00022714"/>
    </source>
</evidence>
<gene>
    <name evidence="8" type="ORF">C5613_24955</name>
</gene>
<dbReference type="GO" id="GO:0046872">
    <property type="term" value="F:metal ion binding"/>
    <property type="evidence" value="ECO:0007669"/>
    <property type="project" value="UniProtKB-KW"/>
</dbReference>
<evidence type="ECO:0000313" key="9">
    <source>
        <dbReference type="Proteomes" id="UP000239290"/>
    </source>
</evidence>
<evidence type="ECO:0000256" key="5">
    <source>
        <dbReference type="ARBA" id="ARBA00023014"/>
    </source>
</evidence>
<accession>A0A2S8J4K3</accession>
<dbReference type="Pfam" id="PF00111">
    <property type="entry name" value="Fer2"/>
    <property type="match status" value="1"/>
</dbReference>
<comment type="caution">
    <text evidence="8">The sequence shown here is derived from an EMBL/GenBank/DDBJ whole genome shotgun (WGS) entry which is preliminary data.</text>
</comment>
<dbReference type="CDD" id="cd00207">
    <property type="entry name" value="fer2"/>
    <property type="match status" value="1"/>
</dbReference>
<feature type="domain" description="2Fe-2S ferredoxin-type" evidence="7">
    <location>
        <begin position="2"/>
        <end position="106"/>
    </location>
</feature>
<evidence type="ECO:0000256" key="4">
    <source>
        <dbReference type="ARBA" id="ARBA00023004"/>
    </source>
</evidence>
<keyword evidence="4" id="KW-0408">Iron</keyword>
<dbReference type="InterPro" id="IPR012675">
    <property type="entry name" value="Beta-grasp_dom_sf"/>
</dbReference>
<dbReference type="SUPFAM" id="SSF54292">
    <property type="entry name" value="2Fe-2S ferredoxin-like"/>
    <property type="match status" value="1"/>
</dbReference>
<dbReference type="GO" id="GO:0051537">
    <property type="term" value="F:2 iron, 2 sulfur cluster binding"/>
    <property type="evidence" value="ECO:0007669"/>
    <property type="project" value="UniProtKB-KW"/>
</dbReference>
<dbReference type="PANTHER" id="PTHR23426">
    <property type="entry name" value="FERREDOXIN/ADRENODOXIN"/>
    <property type="match status" value="1"/>
</dbReference>
<keyword evidence="2" id="KW-0001">2Fe-2S</keyword>
<evidence type="ECO:0000313" key="8">
    <source>
        <dbReference type="EMBL" id="PQP21991.1"/>
    </source>
</evidence>
<dbReference type="Proteomes" id="UP000239290">
    <property type="component" value="Unassembled WGS sequence"/>
</dbReference>
<dbReference type="EMBL" id="PUIO01000033">
    <property type="protein sequence ID" value="PQP21991.1"/>
    <property type="molecule type" value="Genomic_DNA"/>
</dbReference>
<sequence>MPTITYIQPDGEPVTVESEEGMSVMETATSNSVDGIIGECGGNASCGTCHVYVDLEWLDRLDSIGGAEEEMLEFVAEARESNSRLGCQIPLVDRISGISVTVPASQI</sequence>
<evidence type="ECO:0000256" key="6">
    <source>
        <dbReference type="ARBA" id="ARBA00034078"/>
    </source>
</evidence>
<organism evidence="8 9">
    <name type="scientific">Rhodococcus opacus</name>
    <name type="common">Nocardia opaca</name>
    <dbReference type="NCBI Taxonomy" id="37919"/>
    <lineage>
        <taxon>Bacteria</taxon>
        <taxon>Bacillati</taxon>
        <taxon>Actinomycetota</taxon>
        <taxon>Actinomycetes</taxon>
        <taxon>Mycobacteriales</taxon>
        <taxon>Nocardiaceae</taxon>
        <taxon>Rhodococcus</taxon>
    </lineage>
</organism>